<gene>
    <name evidence="1" type="ORF">ABID24_002632</name>
</gene>
<dbReference type="RefSeq" id="WP_022066878.1">
    <property type="nucleotide sequence ID" value="NZ_BAABXN010000001.1"/>
</dbReference>
<comment type="caution">
    <text evidence="1">The sequence shown here is derived from an EMBL/GenBank/DDBJ whole genome shotgun (WGS) entry which is preliminary data.</text>
</comment>
<evidence type="ECO:0000313" key="2">
    <source>
        <dbReference type="Proteomes" id="UP001549106"/>
    </source>
</evidence>
<protein>
    <recommendedName>
        <fullName evidence="3">FeoB-associated Cys-rich membrane protein</fullName>
    </recommendedName>
</protein>
<evidence type="ECO:0008006" key="3">
    <source>
        <dbReference type="Google" id="ProtNLM"/>
    </source>
</evidence>
<organism evidence="1 2">
    <name type="scientific">Blautia caecimuris</name>
    <dbReference type="NCBI Taxonomy" id="1796615"/>
    <lineage>
        <taxon>Bacteria</taxon>
        <taxon>Bacillati</taxon>
        <taxon>Bacillota</taxon>
        <taxon>Clostridia</taxon>
        <taxon>Lachnospirales</taxon>
        <taxon>Lachnospiraceae</taxon>
        <taxon>Blautia</taxon>
    </lineage>
</organism>
<dbReference type="Pfam" id="PF12669">
    <property type="entry name" value="FeoB_associated"/>
    <property type="match status" value="1"/>
</dbReference>
<evidence type="ECO:0000313" key="1">
    <source>
        <dbReference type="EMBL" id="MET3751373.1"/>
    </source>
</evidence>
<name>A0ABV2M4H7_9FIRM</name>
<dbReference type="Proteomes" id="UP001549106">
    <property type="component" value="Unassembled WGS sequence"/>
</dbReference>
<reference evidence="1 2" key="1">
    <citation type="submission" date="2024-06" db="EMBL/GenBank/DDBJ databases">
        <title>Genomic Encyclopedia of Type Strains, Phase IV (KMG-IV): sequencing the most valuable type-strain genomes for metagenomic binning, comparative biology and taxonomic classification.</title>
        <authorList>
            <person name="Goeker M."/>
        </authorList>
    </citation>
    <scope>NUCLEOTIDE SEQUENCE [LARGE SCALE GENOMIC DNA]</scope>
    <source>
        <strain evidence="1 2">DSM 29492</strain>
    </source>
</reference>
<accession>A0ABV2M4H7</accession>
<dbReference type="EMBL" id="JBEPMJ010000021">
    <property type="protein sequence ID" value="MET3751373.1"/>
    <property type="molecule type" value="Genomic_DNA"/>
</dbReference>
<sequence>MGTFVVLAVLILAVGLVLRSMIRAKKAGKSLQCGCDCSSCGGHCCSSEVKENHTK</sequence>
<keyword evidence="2" id="KW-1185">Reference proteome</keyword>
<proteinExistence type="predicted"/>